<sequence length="616" mass="71470">MLKANGPPFNVHIIPLSREAMAISDIENPYAPQKLYSLAKNVPLESLCHFRDKETNRCILNYFETFEEKQSAVVGFLSKWLRNSNFAAGLTEKENFFLIAILKDLVNTFKKRANKRQQLNANDANLVGIYLEYFREENNPLFDIAKLRLVDEQMIGLIEEFCKLNSENLFLHYKFNDSANFFCKKWANVHQKMTLFCIPSFATNAFRQWLSIGRQNEKKMTDEMSKFGQMSAEQRQIVKFWMTILSSKMHYLCSKWKGIDLFILKRTGEMLENSLNSGDISKENVDNLLISVESETEFANICANFSKFWRGCHFDDQKLLFPWHNICEQTFEQKTPIDPLEELLKAAPKIKITYSPKESREKMDKTAEKLPKSNSIKMDKTAEKLPKPSTKVPKSNNKLPKSQSARAMSSSPLSSSFREKNIGTEKLAEKLQKTKLGKQLASTTRCKICEKEGKKLSSFANCHYDKHSGCQECLDLFEQKCPKCRENGNRRRKLSHCLPSFPHCFQQGTNDQKNDHLSKKEKNNYEKQKKKEEEGSDQKKKEEEGSDQKKKEEEGSDQKKKEEEGSDQKKKEEEGSDQKKKEDEGSDQKKKEDEGSDQKKKEEEGNDQKRKRKIKD</sequence>
<organism evidence="2 3">
    <name type="scientific">Heterodera trifolii</name>
    <dbReference type="NCBI Taxonomy" id="157864"/>
    <lineage>
        <taxon>Eukaryota</taxon>
        <taxon>Metazoa</taxon>
        <taxon>Ecdysozoa</taxon>
        <taxon>Nematoda</taxon>
        <taxon>Chromadorea</taxon>
        <taxon>Rhabditida</taxon>
        <taxon>Tylenchina</taxon>
        <taxon>Tylenchomorpha</taxon>
        <taxon>Tylenchoidea</taxon>
        <taxon>Heteroderidae</taxon>
        <taxon>Heteroderinae</taxon>
        <taxon>Heterodera</taxon>
    </lineage>
</organism>
<feature type="compositionally biased region" description="Low complexity" evidence="1">
    <location>
        <begin position="402"/>
        <end position="416"/>
    </location>
</feature>
<dbReference type="EMBL" id="JBICBT010000099">
    <property type="protein sequence ID" value="KAL3123506.1"/>
    <property type="molecule type" value="Genomic_DNA"/>
</dbReference>
<feature type="compositionally biased region" description="Polar residues" evidence="1">
    <location>
        <begin position="392"/>
        <end position="401"/>
    </location>
</feature>
<proteinExistence type="predicted"/>
<comment type="caution">
    <text evidence="2">The sequence shown here is derived from an EMBL/GenBank/DDBJ whole genome shotgun (WGS) entry which is preliminary data.</text>
</comment>
<evidence type="ECO:0000313" key="3">
    <source>
        <dbReference type="Proteomes" id="UP001620626"/>
    </source>
</evidence>
<feature type="compositionally biased region" description="Basic and acidic residues" evidence="1">
    <location>
        <begin position="512"/>
        <end position="608"/>
    </location>
</feature>
<evidence type="ECO:0000313" key="2">
    <source>
        <dbReference type="EMBL" id="KAL3123506.1"/>
    </source>
</evidence>
<dbReference type="AlphaFoldDB" id="A0ABD2M7T6"/>
<gene>
    <name evidence="2" type="ORF">niasHT_006585</name>
</gene>
<reference evidence="2 3" key="1">
    <citation type="submission" date="2024-10" db="EMBL/GenBank/DDBJ databases">
        <authorList>
            <person name="Kim D."/>
        </authorList>
    </citation>
    <scope>NUCLEOTIDE SEQUENCE [LARGE SCALE GENOMIC DNA]</scope>
    <source>
        <strain evidence="2">BH-2024</strain>
    </source>
</reference>
<feature type="region of interest" description="Disordered" evidence="1">
    <location>
        <begin position="355"/>
        <end position="421"/>
    </location>
</feature>
<feature type="region of interest" description="Disordered" evidence="1">
    <location>
        <begin position="504"/>
        <end position="616"/>
    </location>
</feature>
<feature type="compositionally biased region" description="Basic and acidic residues" evidence="1">
    <location>
        <begin position="357"/>
        <end position="386"/>
    </location>
</feature>
<evidence type="ECO:0000256" key="1">
    <source>
        <dbReference type="SAM" id="MobiDB-lite"/>
    </source>
</evidence>
<keyword evidence="3" id="KW-1185">Reference proteome</keyword>
<accession>A0ABD2M7T6</accession>
<protein>
    <recommendedName>
        <fullName evidence="4">RING-type domain-containing protein</fullName>
    </recommendedName>
</protein>
<evidence type="ECO:0008006" key="4">
    <source>
        <dbReference type="Google" id="ProtNLM"/>
    </source>
</evidence>
<dbReference type="Proteomes" id="UP001620626">
    <property type="component" value="Unassembled WGS sequence"/>
</dbReference>
<name>A0ABD2M7T6_9BILA</name>